<sequence>MKFALISSCLIGLDTKYDGTNNLRSEVVERLKKEYILIPVCPEQLGGLATPRSPCEIKDGKVVDIEGRDFTDNFYKGAFETLKLARFFGAEIAFFKSRSPSCGFGKIYDGSFSNTLVDGAGVTAKMLLENGIRVVCID</sequence>
<dbReference type="Proteomes" id="UP001164909">
    <property type="component" value="Chromosome"/>
</dbReference>
<dbReference type="RefSeq" id="WP_045169832.1">
    <property type="nucleotide sequence ID" value="NZ_CP113865.1"/>
</dbReference>
<evidence type="ECO:0000313" key="2">
    <source>
        <dbReference type="Proteomes" id="UP001164909"/>
    </source>
</evidence>
<name>A0ABY7BK17_9FIRM</name>
<dbReference type="EMBL" id="CP113865">
    <property type="protein sequence ID" value="WAM33177.1"/>
    <property type="molecule type" value="Genomic_DNA"/>
</dbReference>
<proteinExistence type="predicted"/>
<reference evidence="1" key="1">
    <citation type="submission" date="2022-12" db="EMBL/GenBank/DDBJ databases">
        <authorList>
            <person name="Bing R.G."/>
            <person name="Willard D.J."/>
            <person name="Manesh M.J.H."/>
            <person name="Laemthong T."/>
            <person name="Crosby J.R."/>
            <person name="Kelly R.M."/>
        </authorList>
    </citation>
    <scope>NUCLEOTIDE SEQUENCE</scope>
    <source>
        <strain evidence="1">DSM 8990</strain>
    </source>
</reference>
<organism evidence="1 2">
    <name type="scientific">Caldicellulosiruptor morganii</name>
    <dbReference type="NCBI Taxonomy" id="1387555"/>
    <lineage>
        <taxon>Bacteria</taxon>
        <taxon>Bacillati</taxon>
        <taxon>Bacillota</taxon>
        <taxon>Bacillota incertae sedis</taxon>
        <taxon>Caldicellulosiruptorales</taxon>
        <taxon>Caldicellulosiruptoraceae</taxon>
        <taxon>Caldicellulosiruptor</taxon>
    </lineage>
</organism>
<dbReference type="InterPro" id="IPR007553">
    <property type="entry name" value="2-thiour_desulf"/>
</dbReference>
<dbReference type="Pfam" id="PF04463">
    <property type="entry name" value="2-thiour_desulf"/>
    <property type="match status" value="1"/>
</dbReference>
<gene>
    <name evidence="1" type="ORF">OTK00_001652</name>
</gene>
<dbReference type="PANTHER" id="PTHR30087">
    <property type="entry name" value="INNER MEMBRANE PROTEIN"/>
    <property type="match status" value="1"/>
</dbReference>
<evidence type="ECO:0000313" key="1">
    <source>
        <dbReference type="EMBL" id="WAM33177.1"/>
    </source>
</evidence>
<protein>
    <submittedName>
        <fullName evidence="1">DUF523 domain-containing protein</fullName>
    </submittedName>
</protein>
<accession>A0ABY7BK17</accession>
<dbReference type="PANTHER" id="PTHR30087:SF1">
    <property type="entry name" value="HYPOTHETICAL CYTOSOLIC PROTEIN"/>
    <property type="match status" value="1"/>
</dbReference>
<keyword evidence="2" id="KW-1185">Reference proteome</keyword>